<dbReference type="Proteomes" id="UP001182556">
    <property type="component" value="Unassembled WGS sequence"/>
</dbReference>
<keyword evidence="7 14" id="KW-0028">Amino-acid biosynthesis</keyword>
<feature type="domain" description="Aspartate/homoserine dehydrogenase NAD-binding" evidence="20">
    <location>
        <begin position="11"/>
        <end position="134"/>
    </location>
</feature>
<sequence length="369" mass="39369">MSRPIPVALIGLGGVGRAILSQLLSPALAPKFNLVLIANSRQSLSLPLPGSQITPANYLPVLEKYGTPLDVASIISVLSAHPDGNAVLIDSTGSDAIPALYPQILKLGIHVITPNKKAASGKDELWKAVAEASYPNSPALYYGESTVGAGLPLLSTLKDLVGTGDEIIKIEGVFSGTLSYIFNEYSKVEGGDVKFSEVVKIAKDKGYTEPDPRDDLSGTDVARKLTILSRLIPTAPALPEGYASVPTQSLVPDVLSNAQSKEEYLERLAEGDEYFAKVREEARKEGKVVRYVGEIDLVNGKVECKLGKYDFDHAFATALKGSDNIVSFHTKRYSPRPLIIQGAGAGADVTAMGCTSDLLKVYERVARLA</sequence>
<dbReference type="GO" id="GO:0004412">
    <property type="term" value="F:homoserine dehydrogenase activity"/>
    <property type="evidence" value="ECO:0007669"/>
    <property type="project" value="UniProtKB-EC"/>
</dbReference>
<dbReference type="Pfam" id="PF03447">
    <property type="entry name" value="NAD_binding_3"/>
    <property type="match status" value="1"/>
</dbReference>
<feature type="binding site" evidence="16">
    <location>
        <position position="92"/>
    </location>
    <ligand>
        <name>NADPH</name>
        <dbReference type="ChEBI" id="CHEBI:57783"/>
    </ligand>
</feature>
<dbReference type="InterPro" id="IPR005106">
    <property type="entry name" value="Asp/hSer_DH_NAD-bd"/>
</dbReference>
<evidence type="ECO:0000256" key="14">
    <source>
        <dbReference type="PIRNR" id="PIRNR036497"/>
    </source>
</evidence>
<feature type="binding site" evidence="16">
    <location>
        <position position="209"/>
    </location>
    <ligand>
        <name>L-homoserine</name>
        <dbReference type="ChEBI" id="CHEBI:57476"/>
    </ligand>
</feature>
<dbReference type="EC" id="1.1.1.3" evidence="5 14"/>
<evidence type="ECO:0000256" key="2">
    <source>
        <dbReference type="ARBA" id="ARBA00005056"/>
    </source>
</evidence>
<evidence type="ECO:0000256" key="9">
    <source>
        <dbReference type="ARBA" id="ARBA00022857"/>
    </source>
</evidence>
<evidence type="ECO:0000256" key="10">
    <source>
        <dbReference type="ARBA" id="ARBA00023002"/>
    </source>
</evidence>
<dbReference type="Gene3D" id="3.40.50.720">
    <property type="entry name" value="NAD(P)-binding Rossmann-like Domain"/>
    <property type="match status" value="1"/>
</dbReference>
<gene>
    <name evidence="21" type="ORF">DB88DRAFT_499037</name>
</gene>
<proteinExistence type="inferred from homology"/>
<comment type="similarity">
    <text evidence="4 14 18">Belongs to the homoserine dehydrogenase family.</text>
</comment>
<reference evidence="21" key="1">
    <citation type="submission" date="2023-02" db="EMBL/GenBank/DDBJ databases">
        <title>Identification and recombinant expression of a fungal hydrolase from Papiliotrema laurentii that hydrolyzes apple cutin and clears colloidal polyester polyurethane.</title>
        <authorList>
            <consortium name="DOE Joint Genome Institute"/>
            <person name="Roman V.A."/>
            <person name="Bojanowski C."/>
            <person name="Crable B.R."/>
            <person name="Wagner D.N."/>
            <person name="Hung C.S."/>
            <person name="Nadeau L.J."/>
            <person name="Schratz L."/>
            <person name="Haridas S."/>
            <person name="Pangilinan J."/>
            <person name="Lipzen A."/>
            <person name="Na H."/>
            <person name="Yan M."/>
            <person name="Ng V."/>
            <person name="Grigoriev I.V."/>
            <person name="Spatafora J.W."/>
            <person name="Barlow D."/>
            <person name="Biffinger J."/>
            <person name="Kelley-Loughnane N."/>
            <person name="Varaljay V.A."/>
            <person name="Crookes-Goodson W.J."/>
        </authorList>
    </citation>
    <scope>NUCLEOTIDE SEQUENCE</scope>
    <source>
        <strain evidence="21">5307AH</strain>
    </source>
</reference>
<comment type="catalytic activity">
    <reaction evidence="12">
        <text>L-homoserine + NADP(+) = L-aspartate 4-semialdehyde + NADPH + H(+)</text>
        <dbReference type="Rhea" id="RHEA:15761"/>
        <dbReference type="ChEBI" id="CHEBI:15378"/>
        <dbReference type="ChEBI" id="CHEBI:57476"/>
        <dbReference type="ChEBI" id="CHEBI:57783"/>
        <dbReference type="ChEBI" id="CHEBI:58349"/>
        <dbReference type="ChEBI" id="CHEBI:537519"/>
        <dbReference type="EC" id="1.1.1.3"/>
    </reaction>
    <physiologicalReaction direction="right-to-left" evidence="12">
        <dbReference type="Rhea" id="RHEA:15763"/>
    </physiologicalReaction>
</comment>
<keyword evidence="10 14" id="KW-0560">Oxidoreductase</keyword>
<dbReference type="AlphaFoldDB" id="A0AAD9FNR5"/>
<dbReference type="InterPro" id="IPR001342">
    <property type="entry name" value="HDH_cat"/>
</dbReference>
<dbReference type="InterPro" id="IPR019811">
    <property type="entry name" value="HDH_CS"/>
</dbReference>
<evidence type="ECO:0000256" key="6">
    <source>
        <dbReference type="ARBA" id="ARBA00013376"/>
    </source>
</evidence>
<organism evidence="21 22">
    <name type="scientific">Papiliotrema laurentii</name>
    <name type="common">Cryptococcus laurentii</name>
    <dbReference type="NCBI Taxonomy" id="5418"/>
    <lineage>
        <taxon>Eukaryota</taxon>
        <taxon>Fungi</taxon>
        <taxon>Dikarya</taxon>
        <taxon>Basidiomycota</taxon>
        <taxon>Agaricomycotina</taxon>
        <taxon>Tremellomycetes</taxon>
        <taxon>Tremellales</taxon>
        <taxon>Rhynchogastremaceae</taxon>
        <taxon>Papiliotrema</taxon>
    </lineage>
</organism>
<dbReference type="PROSITE" id="PS01042">
    <property type="entry name" value="HOMOSER_DHGENASE"/>
    <property type="match status" value="1"/>
</dbReference>
<evidence type="ECO:0000256" key="18">
    <source>
        <dbReference type="RuleBase" id="RU004171"/>
    </source>
</evidence>
<dbReference type="GO" id="GO:0009090">
    <property type="term" value="P:homoserine biosynthetic process"/>
    <property type="evidence" value="ECO:0007669"/>
    <property type="project" value="TreeGrafter"/>
</dbReference>
<evidence type="ECO:0000256" key="15">
    <source>
        <dbReference type="PIRSR" id="PIRSR036497-1"/>
    </source>
</evidence>
<dbReference type="SUPFAM" id="SSF55347">
    <property type="entry name" value="Glyceraldehyde-3-phosphate dehydrogenase-like, C-terminal domain"/>
    <property type="match status" value="1"/>
</dbReference>
<comment type="pathway">
    <text evidence="3 17">Amino-acid biosynthesis; L-methionine biosynthesis via de novo pathway; L-homoserine from L-aspartate: step 3/3.</text>
</comment>
<dbReference type="GO" id="GO:0009086">
    <property type="term" value="P:methionine biosynthetic process"/>
    <property type="evidence" value="ECO:0007669"/>
    <property type="project" value="UniProtKB-KW"/>
</dbReference>
<feature type="domain" description="Homoserine dehydrogenase catalytic" evidence="19">
    <location>
        <begin position="152"/>
        <end position="359"/>
    </location>
</feature>
<dbReference type="Pfam" id="PF00742">
    <property type="entry name" value="Homoserine_dh"/>
    <property type="match status" value="1"/>
</dbReference>
<comment type="cofactor">
    <cofactor evidence="1">
        <name>a metal cation</name>
        <dbReference type="ChEBI" id="CHEBI:25213"/>
    </cofactor>
</comment>
<evidence type="ECO:0000256" key="11">
    <source>
        <dbReference type="ARBA" id="ARBA00023167"/>
    </source>
</evidence>
<dbReference type="FunFam" id="3.30.360.10:FF:000006">
    <property type="entry name" value="Bifunctional aspartokinase/homoserine dehydrogenase"/>
    <property type="match status" value="1"/>
</dbReference>
<evidence type="ECO:0000256" key="8">
    <source>
        <dbReference type="ARBA" id="ARBA00022697"/>
    </source>
</evidence>
<dbReference type="GO" id="GO:0050661">
    <property type="term" value="F:NADP binding"/>
    <property type="evidence" value="ECO:0007669"/>
    <property type="project" value="InterPro"/>
</dbReference>
<dbReference type="InterPro" id="IPR022697">
    <property type="entry name" value="HDH_short"/>
</dbReference>
<comment type="pathway">
    <text evidence="2 17">Amino-acid biosynthesis; L-threonine biosynthesis; L-threonine from L-aspartate: step 3/5.</text>
</comment>
<evidence type="ECO:0000256" key="12">
    <source>
        <dbReference type="ARBA" id="ARBA00048841"/>
    </source>
</evidence>
<evidence type="ECO:0000256" key="16">
    <source>
        <dbReference type="PIRSR" id="PIRSR036497-2"/>
    </source>
</evidence>
<dbReference type="PIRSF" id="PIRSF036497">
    <property type="entry name" value="HDH_short"/>
    <property type="match status" value="1"/>
</dbReference>
<evidence type="ECO:0000313" key="21">
    <source>
        <dbReference type="EMBL" id="KAK1921733.1"/>
    </source>
</evidence>
<evidence type="ECO:0000256" key="3">
    <source>
        <dbReference type="ARBA" id="ARBA00005062"/>
    </source>
</evidence>
<evidence type="ECO:0000256" key="4">
    <source>
        <dbReference type="ARBA" id="ARBA00006753"/>
    </source>
</evidence>
<evidence type="ECO:0000256" key="17">
    <source>
        <dbReference type="RuleBase" id="RU000579"/>
    </source>
</evidence>
<keyword evidence="8 14" id="KW-0791">Threonine biosynthesis</keyword>
<comment type="function">
    <text evidence="13">Catalyzes the conversion of L-aspartate-beta-semialdehyde (L-Asa) to L-homoserine (L-Hse), the third step in the biosynthesis of amino acids that derive from aspartate (the aspartate family of amino acids), including methioinine and threonine, the latter of which is a precursor to isoleucine; production of homoserine leads to a branch-point in the pathway as it can either be O-phosphorylated for processing to threonine, or O-acylated for processing to methionine.</text>
</comment>
<dbReference type="PANTHER" id="PTHR43070">
    <property type="match status" value="1"/>
</dbReference>
<dbReference type="Gene3D" id="3.30.360.10">
    <property type="entry name" value="Dihydrodipicolinate Reductase, domain 2"/>
    <property type="match status" value="1"/>
</dbReference>
<evidence type="ECO:0000259" key="19">
    <source>
        <dbReference type="Pfam" id="PF00742"/>
    </source>
</evidence>
<dbReference type="InterPro" id="IPR036291">
    <property type="entry name" value="NAD(P)-bd_dom_sf"/>
</dbReference>
<name>A0AAD9FNR5_PAPLA</name>
<keyword evidence="9 14" id="KW-0521">NADP</keyword>
<evidence type="ECO:0000256" key="5">
    <source>
        <dbReference type="ARBA" id="ARBA00013213"/>
    </source>
</evidence>
<evidence type="ECO:0000313" key="22">
    <source>
        <dbReference type="Proteomes" id="UP001182556"/>
    </source>
</evidence>
<feature type="binding site" evidence="16">
    <location>
        <begin position="11"/>
        <end position="16"/>
    </location>
    <ligand>
        <name>NADP(+)</name>
        <dbReference type="ChEBI" id="CHEBI:58349"/>
    </ligand>
</feature>
<evidence type="ECO:0000256" key="7">
    <source>
        <dbReference type="ARBA" id="ARBA00022605"/>
    </source>
</evidence>
<evidence type="ECO:0000259" key="20">
    <source>
        <dbReference type="Pfam" id="PF03447"/>
    </source>
</evidence>
<dbReference type="SUPFAM" id="SSF51735">
    <property type="entry name" value="NAD(P)-binding Rossmann-fold domains"/>
    <property type="match status" value="1"/>
</dbReference>
<evidence type="ECO:0000256" key="1">
    <source>
        <dbReference type="ARBA" id="ARBA00001920"/>
    </source>
</evidence>
<keyword evidence="11 14" id="KW-0486">Methionine biosynthesis</keyword>
<feature type="active site" description="Proton donor" evidence="15">
    <location>
        <position position="224"/>
    </location>
</feature>
<dbReference type="EMBL" id="JAODAN010000010">
    <property type="protein sequence ID" value="KAK1921733.1"/>
    <property type="molecule type" value="Genomic_DNA"/>
</dbReference>
<feature type="binding site" evidence="16">
    <location>
        <position position="116"/>
    </location>
    <ligand>
        <name>NADPH</name>
        <dbReference type="ChEBI" id="CHEBI:57783"/>
    </ligand>
</feature>
<dbReference type="InterPro" id="IPR011147">
    <property type="entry name" value="Bifunc_Aspkin/hSer_DH"/>
</dbReference>
<protein>
    <recommendedName>
        <fullName evidence="6 14">Homoserine dehydrogenase</fullName>
        <shortName evidence="14">HDH</shortName>
        <ecNumber evidence="5 14">1.1.1.3</ecNumber>
    </recommendedName>
</protein>
<dbReference type="GO" id="GO:0009088">
    <property type="term" value="P:threonine biosynthetic process"/>
    <property type="evidence" value="ECO:0007669"/>
    <property type="project" value="UniProtKB-KW"/>
</dbReference>
<accession>A0AAD9FNR5</accession>
<keyword evidence="22" id="KW-1185">Reference proteome</keyword>
<evidence type="ECO:0000256" key="13">
    <source>
        <dbReference type="ARBA" id="ARBA00059589"/>
    </source>
</evidence>
<dbReference type="PANTHER" id="PTHR43070:SF5">
    <property type="entry name" value="HOMOSERINE DEHYDROGENASE"/>
    <property type="match status" value="1"/>
</dbReference>
<comment type="caution">
    <text evidence="21">The sequence shown here is derived from an EMBL/GenBank/DDBJ whole genome shotgun (WGS) entry which is preliminary data.</text>
</comment>